<proteinExistence type="inferred from homology"/>
<dbReference type="PROSITE" id="PS00107">
    <property type="entry name" value="PROTEIN_KINASE_ATP"/>
    <property type="match status" value="1"/>
</dbReference>
<evidence type="ECO:0000256" key="9">
    <source>
        <dbReference type="ARBA" id="ARBA00022840"/>
    </source>
</evidence>
<keyword evidence="4" id="KW-0723">Serine/threonine-protein kinase</keyword>
<dbReference type="OrthoDB" id="10030361at2759"/>
<evidence type="ECO:0000256" key="17">
    <source>
        <dbReference type="PROSITE-ProRule" id="PRU10141"/>
    </source>
</evidence>
<dbReference type="SUPFAM" id="SSF56112">
    <property type="entry name" value="Protein kinase-like (PK-like)"/>
    <property type="match status" value="1"/>
</dbReference>
<comment type="similarity">
    <text evidence="16">Belongs to the protein kinase superfamily. CMGC Ser/Thr protein kinase family. HIPK subfamily.</text>
</comment>
<name>A0A9J6GBV1_HAELO</name>
<keyword evidence="6" id="KW-0808">Transferase</keyword>
<dbReference type="Gene3D" id="3.30.200.20">
    <property type="entry name" value="Phosphorylase Kinase, domain 1"/>
    <property type="match status" value="1"/>
</dbReference>
<keyword evidence="13" id="KW-0539">Nucleus</keyword>
<evidence type="ECO:0000256" key="1">
    <source>
        <dbReference type="ARBA" id="ARBA00004123"/>
    </source>
</evidence>
<sequence>MLDRPSDAYTDHSFKKRPRLEDASCSQRLSDPEQHRSANQVSDVSSSSSGHHHQQPPQQQWEDEGSGQHGGELKRAGLKRRAPPDHAPGPAPGPSRRQPSSSSSSSHAWAGGAGGSSSGRQHHNKASTVAPNTSKASTSEGDYQLVQHEVLYSAQHQYEVLEFLGRGTFGQVVKCWKKGTNEIVAIKILKNHPSYARQGQIEVSILHRLAQEPADDFNFVRAFECFSHKSHTCLVFEMLEQNLYDFLKQNKFSPLPLKCIRPVLGQVLTALLKLKQLGLIHADLKPENIMLVDPQRQPFRVKVIDFGSASHVSKAVCSTYLQSRYYRAPEIILGLPFCEAIDMWSLGCVVAELFLGWPLYPGSSEYDQIRYISQTQGLPAEHLLNAAAKTTRFFHRETDSNYPFWRLKSPEEHEAETGVRSKEARKYIFNCLDDMAQVNVPTDLEGGELLAEKADRREFVDLLKRMLTLDQERRVAPGEALNHSFVSLSHLVDYAHCANVRASVQTMEACRRPSASSAAAAAHFARGPSPSATLYAAQGRAAAAAAAAAAAPSSLCVSSILCPPGSAYSVGSPAKHVVVAAAAAAAAAQQAPAAAALQLQQYVPVSVVEQNGRQVLLTNPVKPRRWGGTVTTRCWCRRAWQARPGGPPTVLLGGRLEAARSCWTSSAALLPTERVIPPGRRGRPGLGPRGWRATAAASACGRCPPTPPAAGGRCGAAGGAAPHPRVGGLARPIVLLVPVQAAHQGQVTGGATPPWGGFGEGVPRSSRTGTTTRPRGRSWTAATTVAATTGVAAATRCTRTWRKTAHQQLSPVKKRVKESSPPKWEVATATAATVLATQPGTSSSGRHHESSSHGSSRAVGGQGGRGAGKERQRGGAIVISDTPSPAISVITISSDSEEEDDCTTPATCTCKGRSCRRCSAQQQLQHSSSSVRLGVAAPLVSSTCASVMPLTPEEERCSYQSTPRQGCGSRARPQADSSSWSQPLGPWAAPLITEASSEATPLASAFQRRATAVMLPSSSAGQVVVTSSHSMSSSSLRPRMASCITVPDSDSEGGPYSPARTLPSFTSSVLATAKAIKPEPHREPHHLLLPTSCAATRGEEGGGGFLEGERLVKCTTLPTLGGRSPLQPAALHLAPSSSQPELYREYCRPTVYVAAASSLAQPAYLPQQAPQKYVLAAGGFLAPPLAPPPAHHHSRGPAPATATLAAVPYTTHPLPAHLQPAGGPQGAATAAPAFPAAPHGRGGALRLRPEPAQPWQAPIPARVPDVRRVSGTEEQADARQGACGRATATVNSTQSSLSSSVARRGRTASTDCVCGLDLCVTGTSFPAAASCRAL</sequence>
<comment type="subcellular location">
    <subcellularLocation>
        <location evidence="1">Nucleus</location>
    </subcellularLocation>
</comment>
<dbReference type="InterPro" id="IPR008271">
    <property type="entry name" value="Ser/Thr_kinase_AS"/>
</dbReference>
<dbReference type="GO" id="GO:0004713">
    <property type="term" value="F:protein tyrosine kinase activity"/>
    <property type="evidence" value="ECO:0007669"/>
    <property type="project" value="TreeGrafter"/>
</dbReference>
<feature type="compositionally biased region" description="Polar residues" evidence="18">
    <location>
        <begin position="126"/>
        <end position="139"/>
    </location>
</feature>
<evidence type="ECO:0000313" key="21">
    <source>
        <dbReference type="Proteomes" id="UP000821853"/>
    </source>
</evidence>
<dbReference type="InterPro" id="IPR000719">
    <property type="entry name" value="Prot_kinase_dom"/>
</dbReference>
<evidence type="ECO:0000256" key="15">
    <source>
        <dbReference type="ARBA" id="ARBA00048679"/>
    </source>
</evidence>
<evidence type="ECO:0000256" key="16">
    <source>
        <dbReference type="ARBA" id="ARBA00061380"/>
    </source>
</evidence>
<comment type="caution">
    <text evidence="20">The sequence shown here is derived from an EMBL/GenBank/DDBJ whole genome shotgun (WGS) entry which is preliminary data.</text>
</comment>
<dbReference type="InterPro" id="IPR050494">
    <property type="entry name" value="Ser_Thr_dual-spec_kinase"/>
</dbReference>
<dbReference type="Pfam" id="PF00069">
    <property type="entry name" value="Pkinase"/>
    <property type="match status" value="1"/>
</dbReference>
<dbReference type="SMART" id="SM00220">
    <property type="entry name" value="S_TKc"/>
    <property type="match status" value="1"/>
</dbReference>
<dbReference type="OMA" id="NPLYQMF"/>
<dbReference type="EMBL" id="JABSTR010000006">
    <property type="protein sequence ID" value="KAH9372343.1"/>
    <property type="molecule type" value="Genomic_DNA"/>
</dbReference>
<evidence type="ECO:0000256" key="11">
    <source>
        <dbReference type="ARBA" id="ARBA00023015"/>
    </source>
</evidence>
<evidence type="ECO:0000256" key="2">
    <source>
        <dbReference type="ARBA" id="ARBA00012513"/>
    </source>
</evidence>
<keyword evidence="9 17" id="KW-0067">ATP-binding</keyword>
<comment type="catalytic activity">
    <reaction evidence="14">
        <text>L-threonyl-[protein] + ATP = O-phospho-L-threonyl-[protein] + ADP + H(+)</text>
        <dbReference type="Rhea" id="RHEA:46608"/>
        <dbReference type="Rhea" id="RHEA-COMP:11060"/>
        <dbReference type="Rhea" id="RHEA-COMP:11605"/>
        <dbReference type="ChEBI" id="CHEBI:15378"/>
        <dbReference type="ChEBI" id="CHEBI:30013"/>
        <dbReference type="ChEBI" id="CHEBI:30616"/>
        <dbReference type="ChEBI" id="CHEBI:61977"/>
        <dbReference type="ChEBI" id="CHEBI:456216"/>
        <dbReference type="EC" id="2.7.11.1"/>
    </reaction>
</comment>
<gene>
    <name evidence="20" type="ORF">HPB48_022679</name>
</gene>
<dbReference type="CDD" id="cd14211">
    <property type="entry name" value="STKc_HIPK"/>
    <property type="match status" value="1"/>
</dbReference>
<dbReference type="GO" id="GO:0005737">
    <property type="term" value="C:cytoplasm"/>
    <property type="evidence" value="ECO:0007669"/>
    <property type="project" value="UniProtKB-ARBA"/>
</dbReference>
<feature type="binding site" evidence="17">
    <location>
        <position position="187"/>
    </location>
    <ligand>
        <name>ATP</name>
        <dbReference type="ChEBI" id="CHEBI:30616"/>
    </ligand>
</feature>
<feature type="domain" description="Protein kinase" evidence="19">
    <location>
        <begin position="158"/>
        <end position="486"/>
    </location>
</feature>
<dbReference type="PROSITE" id="PS50011">
    <property type="entry name" value="PROTEIN_KINASE_DOM"/>
    <property type="match status" value="1"/>
</dbReference>
<evidence type="ECO:0000256" key="18">
    <source>
        <dbReference type="SAM" id="MobiDB-lite"/>
    </source>
</evidence>
<evidence type="ECO:0000256" key="13">
    <source>
        <dbReference type="ARBA" id="ARBA00023242"/>
    </source>
</evidence>
<evidence type="ECO:0000256" key="10">
    <source>
        <dbReference type="ARBA" id="ARBA00022843"/>
    </source>
</evidence>
<feature type="region of interest" description="Disordered" evidence="18">
    <location>
        <begin position="955"/>
        <end position="983"/>
    </location>
</feature>
<feature type="region of interest" description="Disordered" evidence="18">
    <location>
        <begin position="803"/>
        <end position="823"/>
    </location>
</feature>
<dbReference type="EC" id="2.7.11.1" evidence="2"/>
<dbReference type="GO" id="GO:0005524">
    <property type="term" value="F:ATP binding"/>
    <property type="evidence" value="ECO:0007669"/>
    <property type="project" value="UniProtKB-UniRule"/>
</dbReference>
<keyword evidence="10" id="KW-0832">Ubl conjugation</keyword>
<keyword evidence="21" id="KW-1185">Reference proteome</keyword>
<feature type="compositionally biased region" description="Basic and acidic residues" evidence="18">
    <location>
        <begin position="1"/>
        <end position="13"/>
    </location>
</feature>
<protein>
    <recommendedName>
        <fullName evidence="2">non-specific serine/threonine protein kinase</fullName>
        <ecNumber evidence="2">2.7.11.1</ecNumber>
    </recommendedName>
</protein>
<organism evidence="20 21">
    <name type="scientific">Haemaphysalis longicornis</name>
    <name type="common">Bush tick</name>
    <dbReference type="NCBI Taxonomy" id="44386"/>
    <lineage>
        <taxon>Eukaryota</taxon>
        <taxon>Metazoa</taxon>
        <taxon>Ecdysozoa</taxon>
        <taxon>Arthropoda</taxon>
        <taxon>Chelicerata</taxon>
        <taxon>Arachnida</taxon>
        <taxon>Acari</taxon>
        <taxon>Parasitiformes</taxon>
        <taxon>Ixodida</taxon>
        <taxon>Ixodoidea</taxon>
        <taxon>Ixodidae</taxon>
        <taxon>Haemaphysalinae</taxon>
        <taxon>Haemaphysalis</taxon>
    </lineage>
</organism>
<evidence type="ECO:0000256" key="4">
    <source>
        <dbReference type="ARBA" id="ARBA00022527"/>
    </source>
</evidence>
<feature type="region of interest" description="Disordered" evidence="18">
    <location>
        <begin position="835"/>
        <end position="886"/>
    </location>
</feature>
<feature type="compositionally biased region" description="Low complexity" evidence="18">
    <location>
        <begin position="40"/>
        <end position="60"/>
    </location>
</feature>
<dbReference type="Gene3D" id="1.10.510.10">
    <property type="entry name" value="Transferase(Phosphotransferase) domain 1"/>
    <property type="match status" value="1"/>
</dbReference>
<evidence type="ECO:0000256" key="6">
    <source>
        <dbReference type="ARBA" id="ARBA00022679"/>
    </source>
</evidence>
<keyword evidence="5" id="KW-0597">Phosphoprotein</keyword>
<feature type="compositionally biased region" description="Low complexity" evidence="18">
    <location>
        <begin position="763"/>
        <end position="778"/>
    </location>
</feature>
<evidence type="ECO:0000256" key="14">
    <source>
        <dbReference type="ARBA" id="ARBA00047899"/>
    </source>
</evidence>
<evidence type="ECO:0000256" key="7">
    <source>
        <dbReference type="ARBA" id="ARBA00022741"/>
    </source>
</evidence>
<feature type="compositionally biased region" description="Low complexity" evidence="18">
    <location>
        <begin position="1212"/>
        <end position="1239"/>
    </location>
</feature>
<evidence type="ECO:0000259" key="19">
    <source>
        <dbReference type="PROSITE" id="PS50011"/>
    </source>
</evidence>
<dbReference type="InterPro" id="IPR017441">
    <property type="entry name" value="Protein_kinase_ATP_BS"/>
</dbReference>
<dbReference type="FunFam" id="3.30.200.20:FF:000022">
    <property type="entry name" value="Homeodomain-interacting protein kinase 2 isoform 1"/>
    <property type="match status" value="1"/>
</dbReference>
<evidence type="ECO:0000256" key="8">
    <source>
        <dbReference type="ARBA" id="ARBA00022777"/>
    </source>
</evidence>
<comment type="catalytic activity">
    <reaction evidence="15">
        <text>L-seryl-[protein] + ATP = O-phospho-L-seryl-[protein] + ADP + H(+)</text>
        <dbReference type="Rhea" id="RHEA:17989"/>
        <dbReference type="Rhea" id="RHEA-COMP:9863"/>
        <dbReference type="Rhea" id="RHEA-COMP:11604"/>
        <dbReference type="ChEBI" id="CHEBI:15378"/>
        <dbReference type="ChEBI" id="CHEBI:29999"/>
        <dbReference type="ChEBI" id="CHEBI:30616"/>
        <dbReference type="ChEBI" id="CHEBI:83421"/>
        <dbReference type="ChEBI" id="CHEBI:456216"/>
        <dbReference type="EC" id="2.7.11.1"/>
    </reaction>
</comment>
<dbReference type="GO" id="GO:0005654">
    <property type="term" value="C:nucleoplasm"/>
    <property type="evidence" value="ECO:0007669"/>
    <property type="project" value="UniProtKB-ARBA"/>
</dbReference>
<keyword evidence="7 17" id="KW-0547">Nucleotide-binding</keyword>
<dbReference type="Proteomes" id="UP000821853">
    <property type="component" value="Chromosome 4"/>
</dbReference>
<keyword evidence="3" id="KW-1017">Isopeptide bond</keyword>
<dbReference type="PROSITE" id="PS00108">
    <property type="entry name" value="PROTEIN_KINASE_ST"/>
    <property type="match status" value="1"/>
</dbReference>
<dbReference type="InterPro" id="IPR011009">
    <property type="entry name" value="Kinase-like_dom_sf"/>
</dbReference>
<evidence type="ECO:0000313" key="20">
    <source>
        <dbReference type="EMBL" id="KAH9372343.1"/>
    </source>
</evidence>
<dbReference type="VEuPathDB" id="VectorBase:HLOH_051310"/>
<accession>A0A9J6GBV1</accession>
<dbReference type="PANTHER" id="PTHR24058:SF17">
    <property type="entry name" value="HOMEODOMAIN INTERACTING PROTEIN KINASE, ISOFORM D"/>
    <property type="match status" value="1"/>
</dbReference>
<dbReference type="GO" id="GO:0004674">
    <property type="term" value="F:protein serine/threonine kinase activity"/>
    <property type="evidence" value="ECO:0007669"/>
    <property type="project" value="UniProtKB-KW"/>
</dbReference>
<feature type="region of interest" description="Disordered" evidence="18">
    <location>
        <begin position="1212"/>
        <end position="1242"/>
    </location>
</feature>
<reference evidence="20 21" key="1">
    <citation type="journal article" date="2020" name="Cell">
        <title>Large-Scale Comparative Analyses of Tick Genomes Elucidate Their Genetic Diversity and Vector Capacities.</title>
        <authorList>
            <consortium name="Tick Genome and Microbiome Consortium (TIGMIC)"/>
            <person name="Jia N."/>
            <person name="Wang J."/>
            <person name="Shi W."/>
            <person name="Du L."/>
            <person name="Sun Y."/>
            <person name="Zhan W."/>
            <person name="Jiang J.F."/>
            <person name="Wang Q."/>
            <person name="Zhang B."/>
            <person name="Ji P."/>
            <person name="Bell-Sakyi L."/>
            <person name="Cui X.M."/>
            <person name="Yuan T.T."/>
            <person name="Jiang B.G."/>
            <person name="Yang W.F."/>
            <person name="Lam T.T."/>
            <person name="Chang Q.C."/>
            <person name="Ding S.J."/>
            <person name="Wang X.J."/>
            <person name="Zhu J.G."/>
            <person name="Ruan X.D."/>
            <person name="Zhao L."/>
            <person name="Wei J.T."/>
            <person name="Ye R.Z."/>
            <person name="Que T.C."/>
            <person name="Du C.H."/>
            <person name="Zhou Y.H."/>
            <person name="Cheng J.X."/>
            <person name="Dai P.F."/>
            <person name="Guo W.B."/>
            <person name="Han X.H."/>
            <person name="Huang E.J."/>
            <person name="Li L.F."/>
            <person name="Wei W."/>
            <person name="Gao Y.C."/>
            <person name="Liu J.Z."/>
            <person name="Shao H.Z."/>
            <person name="Wang X."/>
            <person name="Wang C.C."/>
            <person name="Yang T.C."/>
            <person name="Huo Q.B."/>
            <person name="Li W."/>
            <person name="Chen H.Y."/>
            <person name="Chen S.E."/>
            <person name="Zhou L.G."/>
            <person name="Ni X.B."/>
            <person name="Tian J.H."/>
            <person name="Sheng Y."/>
            <person name="Liu T."/>
            <person name="Pan Y.S."/>
            <person name="Xia L.Y."/>
            <person name="Li J."/>
            <person name="Zhao F."/>
            <person name="Cao W.C."/>
        </authorList>
    </citation>
    <scope>NUCLEOTIDE SEQUENCE [LARGE SCALE GENOMIC DNA]</scope>
    <source>
        <strain evidence="20">HaeL-2018</strain>
    </source>
</reference>
<feature type="compositionally biased region" description="Low complexity" evidence="18">
    <location>
        <begin position="94"/>
        <end position="110"/>
    </location>
</feature>
<evidence type="ECO:0000256" key="12">
    <source>
        <dbReference type="ARBA" id="ARBA00023163"/>
    </source>
</evidence>
<feature type="region of interest" description="Disordered" evidence="18">
    <location>
        <begin position="745"/>
        <end position="778"/>
    </location>
</feature>
<keyword evidence="8" id="KW-0418">Kinase</keyword>
<feature type="region of interest" description="Disordered" evidence="18">
    <location>
        <begin position="1"/>
        <end position="139"/>
    </location>
</feature>
<evidence type="ECO:0000256" key="5">
    <source>
        <dbReference type="ARBA" id="ARBA00022553"/>
    </source>
</evidence>
<dbReference type="FunFam" id="1.10.510.10:FF:000029">
    <property type="entry name" value="Homeodomain-interacting protein kinase 2 isoform 1"/>
    <property type="match status" value="1"/>
</dbReference>
<keyword evidence="12" id="KW-0804">Transcription</keyword>
<evidence type="ECO:0000256" key="3">
    <source>
        <dbReference type="ARBA" id="ARBA00022499"/>
    </source>
</evidence>
<dbReference type="PANTHER" id="PTHR24058">
    <property type="entry name" value="DUAL SPECIFICITY PROTEIN KINASE"/>
    <property type="match status" value="1"/>
</dbReference>
<keyword evidence="11" id="KW-0805">Transcription regulation</keyword>